<reference evidence="1 2" key="1">
    <citation type="journal article" date="2009" name="Environ. Microbiol.">
        <title>Genome sequence of Desulfobacterium autotrophicum HRM2, a marine sulfate reducer oxidizing organic carbon completely to carbon dioxide.</title>
        <authorList>
            <person name="Strittmatter A.W."/>
            <person name="Liesegang H."/>
            <person name="Rabus R."/>
            <person name="Decker I."/>
            <person name="Amann J."/>
            <person name="Andres S."/>
            <person name="Henne A."/>
            <person name="Fricke W.F."/>
            <person name="Martinez-Arias R."/>
            <person name="Bartels D."/>
            <person name="Goesmann A."/>
            <person name="Krause L."/>
            <person name="Puehler A."/>
            <person name="Klenk H.P."/>
            <person name="Richter M."/>
            <person name="Schuler M."/>
            <person name="Gloeckner F.O."/>
            <person name="Meyerdierks A."/>
            <person name="Gottschalk G."/>
            <person name="Amann R."/>
        </authorList>
    </citation>
    <scope>NUCLEOTIDE SEQUENCE [LARGE SCALE GENOMIC DNA]</scope>
    <source>
        <strain evidence="2">ATCC 43914 / DSM 3382 / HRM2</strain>
    </source>
</reference>
<dbReference type="OrthoDB" id="144815at2"/>
<dbReference type="eggNOG" id="COG0620">
    <property type="taxonomic scope" value="Bacteria"/>
</dbReference>
<dbReference type="AlphaFoldDB" id="C0QAQ5"/>
<dbReference type="SUPFAM" id="SSF51726">
    <property type="entry name" value="UROD/MetE-like"/>
    <property type="match status" value="1"/>
</dbReference>
<dbReference type="Gene3D" id="3.20.20.210">
    <property type="match status" value="1"/>
</dbReference>
<evidence type="ECO:0000313" key="2">
    <source>
        <dbReference type="Proteomes" id="UP000000442"/>
    </source>
</evidence>
<accession>C0QAQ5</accession>
<keyword evidence="2" id="KW-1185">Reference proteome</keyword>
<dbReference type="HOGENOM" id="CLU_789227_0_0_7"/>
<proteinExistence type="predicted"/>
<gene>
    <name evidence="1" type="ordered locus">HRM2_37800</name>
</gene>
<protein>
    <recommendedName>
        <fullName evidence="3">Methionine synthase</fullName>
    </recommendedName>
</protein>
<dbReference type="Proteomes" id="UP000000442">
    <property type="component" value="Chromosome"/>
</dbReference>
<evidence type="ECO:0000313" key="1">
    <source>
        <dbReference type="EMBL" id="ACN16838.1"/>
    </source>
</evidence>
<name>C0QAQ5_DESAH</name>
<evidence type="ECO:0008006" key="3">
    <source>
        <dbReference type="Google" id="ProtNLM"/>
    </source>
</evidence>
<dbReference type="RefSeq" id="WP_015905584.1">
    <property type="nucleotide sequence ID" value="NC_012108.1"/>
</dbReference>
<dbReference type="STRING" id="177437.HRM2_37800"/>
<organism evidence="1 2">
    <name type="scientific">Desulforapulum autotrophicum (strain ATCC 43914 / DSM 3382 / VKM B-1955 / HRM2)</name>
    <name type="common">Desulfobacterium autotrophicum</name>
    <dbReference type="NCBI Taxonomy" id="177437"/>
    <lineage>
        <taxon>Bacteria</taxon>
        <taxon>Pseudomonadati</taxon>
        <taxon>Thermodesulfobacteriota</taxon>
        <taxon>Desulfobacteria</taxon>
        <taxon>Desulfobacterales</taxon>
        <taxon>Desulfobacteraceae</taxon>
        <taxon>Desulforapulum</taxon>
    </lineage>
</organism>
<dbReference type="KEGG" id="dat:HRM2_37800"/>
<sequence length="354" mass="39197">MTQFKADAMPLLIGSLPMKDHGEATRLILEFTPEIPLWAQLPMYKEEGMAYQFLPGMPGFTESAEGKLFIDETGEDFDAAYLAFYEEFLAVTEAGKDLDTSRFSLTPETGKGFKEFLRQVDLAPGGFKALKGQVTGPFTFTTSVPDNSGKAIFYNEQLRDAAVKHLAMNAKWQARTFKSRQLTPIIFLDEPALAGFGTSGYITVSRQEVTDALNEVMAAVHEEGGLAGIHVCANTEWDMLLDSDIDIINFDAFSFFDKFILYPDQIKAFMDRGGIIAWGIVPTANVEDINKETCDTLAQRLETQMAQVEELGIDRATLLSQSFITPSCGTGSIDLDAARRVLCLTRDLSKRIRS</sequence>
<dbReference type="EMBL" id="CP001087">
    <property type="protein sequence ID" value="ACN16838.1"/>
    <property type="molecule type" value="Genomic_DNA"/>
</dbReference>
<dbReference type="InterPro" id="IPR038071">
    <property type="entry name" value="UROD/MetE-like_sf"/>
</dbReference>